<evidence type="ECO:0000313" key="2">
    <source>
        <dbReference type="Proteomes" id="UP000324513"/>
    </source>
</evidence>
<proteinExistence type="predicted"/>
<organism evidence="1 2">
    <name type="scientific">Elizabethkingia miricola</name>
    <name type="common">Chryseobacterium miricola</name>
    <dbReference type="NCBI Taxonomy" id="172045"/>
    <lineage>
        <taxon>Bacteria</taxon>
        <taxon>Pseudomonadati</taxon>
        <taxon>Bacteroidota</taxon>
        <taxon>Flavobacteriia</taxon>
        <taxon>Flavobacteriales</taxon>
        <taxon>Weeksellaceae</taxon>
        <taxon>Elizabethkingia</taxon>
    </lineage>
</organism>
<protein>
    <recommendedName>
        <fullName evidence="3">Bacteriocin</fullName>
    </recommendedName>
</protein>
<dbReference type="RefSeq" id="WP_155759319.1">
    <property type="nucleotide sequence ID" value="NZ_FLSS01000012.1"/>
</dbReference>
<comment type="caution">
    <text evidence="1">The sequence shown here is derived from an EMBL/GenBank/DDBJ whole genome shotgun (WGS) entry which is preliminary data.</text>
</comment>
<accession>A0ABY3NFJ7</accession>
<dbReference type="EMBL" id="VNHK01000006">
    <property type="protein sequence ID" value="TYO91767.1"/>
    <property type="molecule type" value="Genomic_DNA"/>
</dbReference>
<evidence type="ECO:0008006" key="3">
    <source>
        <dbReference type="Google" id="ProtNLM"/>
    </source>
</evidence>
<gene>
    <name evidence="1" type="ORF">LX74_02013</name>
</gene>
<keyword evidence="2" id="KW-1185">Reference proteome</keyword>
<sequence length="55" mass="5921">MKKLSKIQLKNVNGGEGFACVCGTTFMGFVNTVEGCVYICDKKVVKPSESTDSLD</sequence>
<name>A0ABY3NFJ7_ELIMR</name>
<evidence type="ECO:0000313" key="1">
    <source>
        <dbReference type="EMBL" id="TYO91767.1"/>
    </source>
</evidence>
<reference evidence="1 2" key="1">
    <citation type="submission" date="2019-07" db="EMBL/GenBank/DDBJ databases">
        <title>Genomic Encyclopedia of Archaeal and Bacterial Type Strains, Phase II (KMG-II): from individual species to whole genera.</title>
        <authorList>
            <person name="Goeker M."/>
        </authorList>
    </citation>
    <scope>NUCLEOTIDE SEQUENCE [LARGE SCALE GENOMIC DNA]</scope>
    <source>
        <strain evidence="1 2">DSM 14571</strain>
    </source>
</reference>
<dbReference type="Proteomes" id="UP000324513">
    <property type="component" value="Unassembled WGS sequence"/>
</dbReference>